<evidence type="ECO:0000313" key="2">
    <source>
        <dbReference type="Proteomes" id="UP000294933"/>
    </source>
</evidence>
<reference evidence="1 2" key="1">
    <citation type="submission" date="2018-06" db="EMBL/GenBank/DDBJ databases">
        <title>A transcriptomic atlas of mushroom development highlights an independent origin of complex multicellularity.</title>
        <authorList>
            <consortium name="DOE Joint Genome Institute"/>
            <person name="Krizsan K."/>
            <person name="Almasi E."/>
            <person name="Merenyi Z."/>
            <person name="Sahu N."/>
            <person name="Viragh M."/>
            <person name="Koszo T."/>
            <person name="Mondo S."/>
            <person name="Kiss B."/>
            <person name="Balint B."/>
            <person name="Kues U."/>
            <person name="Barry K."/>
            <person name="Hegedus J.C."/>
            <person name="Henrissat B."/>
            <person name="Johnson J."/>
            <person name="Lipzen A."/>
            <person name="Ohm R."/>
            <person name="Nagy I."/>
            <person name="Pangilinan J."/>
            <person name="Yan J."/>
            <person name="Xiong Y."/>
            <person name="Grigoriev I.V."/>
            <person name="Hibbett D.S."/>
            <person name="Nagy L.G."/>
        </authorList>
    </citation>
    <scope>NUCLEOTIDE SEQUENCE [LARGE SCALE GENOMIC DNA]</scope>
    <source>
        <strain evidence="1 2">SZMC22713</strain>
    </source>
</reference>
<keyword evidence="2" id="KW-1185">Reference proteome</keyword>
<evidence type="ECO:0008006" key="3">
    <source>
        <dbReference type="Google" id="ProtNLM"/>
    </source>
</evidence>
<gene>
    <name evidence="1" type="ORF">BD410DRAFT_724705</name>
</gene>
<dbReference type="OrthoDB" id="2838513at2759"/>
<dbReference type="InterPro" id="IPR023811">
    <property type="entry name" value="CHP04076"/>
</dbReference>
<evidence type="ECO:0000313" key="1">
    <source>
        <dbReference type="EMBL" id="TDL21016.1"/>
    </source>
</evidence>
<organism evidence="1 2">
    <name type="scientific">Rickenella mellea</name>
    <dbReference type="NCBI Taxonomy" id="50990"/>
    <lineage>
        <taxon>Eukaryota</taxon>
        <taxon>Fungi</taxon>
        <taxon>Dikarya</taxon>
        <taxon>Basidiomycota</taxon>
        <taxon>Agaricomycotina</taxon>
        <taxon>Agaricomycetes</taxon>
        <taxon>Hymenochaetales</taxon>
        <taxon>Rickenellaceae</taxon>
        <taxon>Rickenella</taxon>
    </lineage>
</organism>
<dbReference type="VEuPathDB" id="FungiDB:BD410DRAFT_724705"/>
<dbReference type="NCBIfam" id="TIGR04076">
    <property type="entry name" value="TIGR04076 family protein"/>
    <property type="match status" value="1"/>
</dbReference>
<proteinExistence type="predicted"/>
<dbReference type="Proteomes" id="UP000294933">
    <property type="component" value="Unassembled WGS sequence"/>
</dbReference>
<dbReference type="AlphaFoldDB" id="A0A4Y7Q133"/>
<protein>
    <recommendedName>
        <fullName evidence="3">TIGR04076 family protein</fullName>
    </recommendedName>
</protein>
<accession>A0A4Y7Q133</accession>
<sequence length="140" mass="15112">MSPANTDDNFVLYDLLVEVVCPPGERILCGAKEGDHFILEGEMLKLPPGQGFSIYSLGMISGIWHIESEVMLTPAPGAILPLLSGIQRAMQPNDWMSTDSVVACPDPHCPSKLKIVRTGLRTFSHGDVTATPLPGKDVKI</sequence>
<name>A0A4Y7Q133_9AGAM</name>
<dbReference type="EMBL" id="ML170183">
    <property type="protein sequence ID" value="TDL21016.1"/>
    <property type="molecule type" value="Genomic_DNA"/>
</dbReference>